<dbReference type="Pfam" id="PF01833">
    <property type="entry name" value="TIG"/>
    <property type="match status" value="1"/>
</dbReference>
<keyword evidence="6" id="KW-1185">Reference proteome</keyword>
<feature type="domain" description="SLH" evidence="4">
    <location>
        <begin position="98"/>
        <end position="161"/>
    </location>
</feature>
<dbReference type="InterPro" id="IPR014756">
    <property type="entry name" value="Ig_E-set"/>
</dbReference>
<keyword evidence="1" id="KW-0677">Repeat</keyword>
<dbReference type="eggNOG" id="COG5492">
    <property type="taxonomic scope" value="Bacteria"/>
</dbReference>
<proteinExistence type="predicted"/>
<dbReference type="InterPro" id="IPR013783">
    <property type="entry name" value="Ig-like_fold"/>
</dbReference>
<sequence length="935" mass="99644">MIVKKFTQISMIAVVLVVLLFISSLTAFANVPGNQSQVTPLFLDVAAEYNNALFINYLANQGLIKGFPDGTFRPTAGLTRAEAAALLVRAAKINAGAAPSTFADVNSGHWAAPSIEAAASAGLLSGYPDGTFRPNQVLTRAEGVTLFLRLSKQPDPQVALPVLEDIGPNHWAARPVAIGLAAGMVGLSADNKRFLTDAPLTRGDLARILGVLFTQDPDLYRTDLKGNLKVLKGTVIEVNRDGKTTEVIGTTTVGSGDVIKTAAGTEAEITFPDGSGLRITENSELSMKETRGRAYITHWGTQGIAVDWLALNLKQGNIFGALATRYESNGDQSKQSNTTGLARYPRVAGVNEKALKEILSDLVAKAQQNKIQVAETKTQNLPWYQQSQDKKVRVQVDMPWSVCAIRGSFWQNMVQRNGRSMTNLLEGEGQVTAAGKTVALAPGQRTEVTEPTAPPAPPTPMTQEENRQWVNLARWVVERARAIDNSMEQQAPPPPAATPTPQPIQQQPQQPIQQPSQQQITLKRLAADLTALNQGKVPESIKDMVTPNPPTQPPGTGGGGGGGGGGGDTTSAVKSVEAINNIIVAYGTPFSDITLPSTVKVTLTKETSESVQVTWDQGTPVYDGSKSGTYEFEGILSIPSGVSNPKGIKAVVKVIVLAPGIQVQEVSTLSDITVEKGTSLENVGLPKRGQITLSDGNNLTVDITWDQGTPAYAENTLGIYKFQGILSLPNGISNPKGLKAEVRVMVVENSPSITSISPTTGMPNTQVTLKGHHFGSEKGQVFIGGSSISTGRILSWNDSEIIFYVPNLQSSSEFDVWIKRTNGLISNKTKFNYQGSTPSLPAAYYGTITVNGGSVDAAPGTLVEVRVGGQVIANLITDSDNLYGNTAKLVVQGISAGTEIEFWLKLPGYSNFVKVPENCTFISGDVKEHNLIVNI</sequence>
<dbReference type="EMBL" id="CP000612">
    <property type="protein sequence ID" value="ABO51595.1"/>
    <property type="molecule type" value="Genomic_DNA"/>
</dbReference>
<reference evidence="5 6" key="1">
    <citation type="submission" date="2007-03" db="EMBL/GenBank/DDBJ databases">
        <title>Complete sequence of Desulfotomaculum reducens MI-1.</title>
        <authorList>
            <consortium name="US DOE Joint Genome Institute"/>
            <person name="Copeland A."/>
            <person name="Lucas S."/>
            <person name="Lapidus A."/>
            <person name="Barry K."/>
            <person name="Detter J.C."/>
            <person name="Glavina del Rio T."/>
            <person name="Hammon N."/>
            <person name="Israni S."/>
            <person name="Dalin E."/>
            <person name="Tice H."/>
            <person name="Pitluck S."/>
            <person name="Sims D."/>
            <person name="Brettin T."/>
            <person name="Bruce D."/>
            <person name="Han C."/>
            <person name="Tapia R."/>
            <person name="Schmutz J."/>
            <person name="Larimer F."/>
            <person name="Land M."/>
            <person name="Hauser L."/>
            <person name="Kyrpides N."/>
            <person name="Kim E."/>
            <person name="Tebo B.M."/>
            <person name="Richardson P."/>
        </authorList>
    </citation>
    <scope>NUCLEOTIDE SEQUENCE [LARGE SCALE GENOMIC DNA]</scope>
    <source>
        <strain evidence="5 6">MI-1</strain>
    </source>
</reference>
<dbReference type="PROSITE" id="PS51272">
    <property type="entry name" value="SLH"/>
    <property type="match status" value="2"/>
</dbReference>
<dbReference type="PANTHER" id="PTHR43308:SF5">
    <property type="entry name" value="S-LAYER PROTEIN _ PEPTIDOGLYCAN ENDO-BETA-N-ACETYLGLUCOSAMINIDASE"/>
    <property type="match status" value="1"/>
</dbReference>
<dbReference type="STRING" id="349161.Dred_3093"/>
<feature type="compositionally biased region" description="Low complexity" evidence="2">
    <location>
        <begin position="503"/>
        <end position="520"/>
    </location>
</feature>
<evidence type="ECO:0000256" key="2">
    <source>
        <dbReference type="SAM" id="MobiDB-lite"/>
    </source>
</evidence>
<evidence type="ECO:0000313" key="6">
    <source>
        <dbReference type="Proteomes" id="UP000001556"/>
    </source>
</evidence>
<dbReference type="PANTHER" id="PTHR43308">
    <property type="entry name" value="OUTER MEMBRANE PROTEIN ALPHA-RELATED"/>
    <property type="match status" value="1"/>
</dbReference>
<dbReference type="InterPro" id="IPR001119">
    <property type="entry name" value="SLH_dom"/>
</dbReference>
<dbReference type="InterPro" id="IPR011081">
    <property type="entry name" value="Big_4"/>
</dbReference>
<dbReference type="Pfam" id="PF00395">
    <property type="entry name" value="SLH"/>
    <property type="match status" value="2"/>
</dbReference>
<feature type="region of interest" description="Disordered" evidence="2">
    <location>
        <begin position="443"/>
        <end position="464"/>
    </location>
</feature>
<dbReference type="AlphaFoldDB" id="A4J942"/>
<dbReference type="SUPFAM" id="SSF81296">
    <property type="entry name" value="E set domains"/>
    <property type="match status" value="1"/>
</dbReference>
<feature type="region of interest" description="Disordered" evidence="2">
    <location>
        <begin position="487"/>
        <end position="520"/>
    </location>
</feature>
<evidence type="ECO:0000256" key="3">
    <source>
        <dbReference type="SAM" id="SignalP"/>
    </source>
</evidence>
<keyword evidence="3" id="KW-0732">Signal</keyword>
<dbReference type="OrthoDB" id="1808441at2"/>
<feature type="compositionally biased region" description="Gly residues" evidence="2">
    <location>
        <begin position="555"/>
        <end position="568"/>
    </location>
</feature>
<feature type="region of interest" description="Disordered" evidence="2">
    <location>
        <begin position="536"/>
        <end position="571"/>
    </location>
</feature>
<organism evidence="5 6">
    <name type="scientific">Desulforamulus reducens (strain ATCC BAA-1160 / DSM 100696 / MI-1)</name>
    <name type="common">Desulfotomaculum reducens</name>
    <dbReference type="NCBI Taxonomy" id="349161"/>
    <lineage>
        <taxon>Bacteria</taxon>
        <taxon>Bacillati</taxon>
        <taxon>Bacillota</taxon>
        <taxon>Clostridia</taxon>
        <taxon>Eubacteriales</taxon>
        <taxon>Peptococcaceae</taxon>
        <taxon>Desulforamulus</taxon>
    </lineage>
</organism>
<evidence type="ECO:0000256" key="1">
    <source>
        <dbReference type="ARBA" id="ARBA00022737"/>
    </source>
</evidence>
<evidence type="ECO:0000259" key="4">
    <source>
        <dbReference type="PROSITE" id="PS51272"/>
    </source>
</evidence>
<evidence type="ECO:0000313" key="5">
    <source>
        <dbReference type="EMBL" id="ABO51595.1"/>
    </source>
</evidence>
<dbReference type="Pfam" id="PF07532">
    <property type="entry name" value="Big_4"/>
    <property type="match status" value="2"/>
</dbReference>
<dbReference type="InterPro" id="IPR051465">
    <property type="entry name" value="Cell_Envelope_Struct_Comp"/>
</dbReference>
<dbReference type="KEGG" id="drm:Dred_3093"/>
<feature type="compositionally biased region" description="Pro residues" evidence="2">
    <location>
        <begin position="491"/>
        <end position="502"/>
    </location>
</feature>
<dbReference type="InterPro" id="IPR002909">
    <property type="entry name" value="IPT_dom"/>
</dbReference>
<dbReference type="Gene3D" id="2.60.40.10">
    <property type="entry name" value="Immunoglobulins"/>
    <property type="match status" value="1"/>
</dbReference>
<protein>
    <submittedName>
        <fullName evidence="5">S-layer domain protein</fullName>
    </submittedName>
</protein>
<feature type="chain" id="PRO_5002670751" evidence="3">
    <location>
        <begin position="30"/>
        <end position="935"/>
    </location>
</feature>
<name>A4J942_DESRM</name>
<accession>A4J942</accession>
<feature type="signal peptide" evidence="3">
    <location>
        <begin position="1"/>
        <end position="29"/>
    </location>
</feature>
<dbReference type="HOGENOM" id="CLU_313254_0_0_9"/>
<dbReference type="SMART" id="SM00429">
    <property type="entry name" value="IPT"/>
    <property type="match status" value="1"/>
</dbReference>
<feature type="domain" description="SLH" evidence="4">
    <location>
        <begin position="38"/>
        <end position="97"/>
    </location>
</feature>
<gene>
    <name evidence="5" type="ordered locus">Dred_3093</name>
</gene>
<dbReference type="Proteomes" id="UP000001556">
    <property type="component" value="Chromosome"/>
</dbReference>